<evidence type="ECO:0000256" key="1">
    <source>
        <dbReference type="ARBA" id="ARBA00002486"/>
    </source>
</evidence>
<dbReference type="KEGG" id="rher:EHE19_009930"/>
<keyword evidence="3" id="KW-0859">Xylose metabolism</keyword>
<dbReference type="InterPro" id="IPR036388">
    <property type="entry name" value="WH-like_DNA-bd_sf"/>
</dbReference>
<evidence type="ECO:0000313" key="4">
    <source>
        <dbReference type="EMBL" id="QNU65264.1"/>
    </source>
</evidence>
<name>A0A4U7JN06_9FIRM</name>
<dbReference type="Pfam" id="PF00480">
    <property type="entry name" value="ROK"/>
    <property type="match status" value="1"/>
</dbReference>
<accession>A0A4U7JN06</accession>
<dbReference type="Proteomes" id="UP000306409">
    <property type="component" value="Chromosome"/>
</dbReference>
<dbReference type="AlphaFoldDB" id="A0A4U7JN06"/>
<dbReference type="GO" id="GO:0042732">
    <property type="term" value="P:D-xylose metabolic process"/>
    <property type="evidence" value="ECO:0007669"/>
    <property type="project" value="UniProtKB-KW"/>
</dbReference>
<dbReference type="RefSeq" id="WP_137696088.1">
    <property type="nucleotide sequence ID" value="NZ_CP061336.1"/>
</dbReference>
<dbReference type="InterPro" id="IPR036390">
    <property type="entry name" value="WH_DNA-bd_sf"/>
</dbReference>
<dbReference type="PANTHER" id="PTHR18964:SF149">
    <property type="entry name" value="BIFUNCTIONAL UDP-N-ACETYLGLUCOSAMINE 2-EPIMERASE_N-ACETYLMANNOSAMINE KINASE"/>
    <property type="match status" value="1"/>
</dbReference>
<gene>
    <name evidence="4" type="ORF">EHE19_009930</name>
</gene>
<dbReference type="Gene3D" id="1.10.10.10">
    <property type="entry name" value="Winged helix-like DNA-binding domain superfamily/Winged helix DNA-binding domain"/>
    <property type="match status" value="1"/>
</dbReference>
<reference evidence="4 5" key="1">
    <citation type="submission" date="2020-09" db="EMBL/GenBank/DDBJ databases">
        <title>Characterization and genome sequencing of Ruminiclostridium sp. nov. MA18.</title>
        <authorList>
            <person name="Rettenmaier R."/>
            <person name="Kowollik M.-L."/>
            <person name="Liebl W."/>
            <person name="Zverlov V."/>
        </authorList>
    </citation>
    <scope>NUCLEOTIDE SEQUENCE [LARGE SCALE GENOMIC DNA]</scope>
    <source>
        <strain evidence="4 5">MA18</strain>
    </source>
</reference>
<dbReference type="InterPro" id="IPR043129">
    <property type="entry name" value="ATPase_NBD"/>
</dbReference>
<keyword evidence="3" id="KW-0119">Carbohydrate metabolism</keyword>
<sequence length="401" mass="44357">MDISDIIKNLSMESKKILSLLLHNQPFTKAVLSELSGLKLTSLNRMMLPLEEAELIVKCEIGESTGGRKPVLYDVNPYRYFIIGIDISRTYTQVVLINFKMQFIEKNKFDMNKESTPSIVVNLISSWIDKVIEKLRKQHGTIIGIGIGTVGPLDRKKGVVLNPDNFRAKGWEDVPLKSIFEERYGIPVVIDNGANAAVLAETYYGLGKGIKNVIYINCGIGIRTGVISSGVFVRNINDADDAFAHMIVDLNGRKCSCGNVGCIEAYASIYSINQVFTELCNKTLNYSDNIEQLSYIDICKAAESGEPIAMKVIEDSATIMGNGLANLIQLLNPGIVILSGPLLKHSELFYQISTDTAYKRINKFSKDKIFFNRGGYFKEDAISVGAAAILLESFLDNACTY</sequence>
<dbReference type="PANTHER" id="PTHR18964">
    <property type="entry name" value="ROK (REPRESSOR, ORF, KINASE) FAMILY"/>
    <property type="match status" value="1"/>
</dbReference>
<comment type="function">
    <text evidence="1">Transcriptional repressor of xylose-utilizing enzymes.</text>
</comment>
<keyword evidence="5" id="KW-1185">Reference proteome</keyword>
<evidence type="ECO:0000256" key="3">
    <source>
        <dbReference type="ARBA" id="ARBA00022629"/>
    </source>
</evidence>
<dbReference type="SUPFAM" id="SSF46785">
    <property type="entry name" value="Winged helix' DNA-binding domain"/>
    <property type="match status" value="1"/>
</dbReference>
<evidence type="ECO:0000256" key="2">
    <source>
        <dbReference type="ARBA" id="ARBA00006479"/>
    </source>
</evidence>
<dbReference type="Gene3D" id="3.30.420.40">
    <property type="match status" value="2"/>
</dbReference>
<dbReference type="OrthoDB" id="9796533at2"/>
<organism evidence="4 5">
    <name type="scientific">Ruminiclostridium herbifermentans</name>
    <dbReference type="NCBI Taxonomy" id="2488810"/>
    <lineage>
        <taxon>Bacteria</taxon>
        <taxon>Bacillati</taxon>
        <taxon>Bacillota</taxon>
        <taxon>Clostridia</taxon>
        <taxon>Eubacteriales</taxon>
        <taxon>Oscillospiraceae</taxon>
        <taxon>Ruminiclostridium</taxon>
    </lineage>
</organism>
<dbReference type="EMBL" id="CP061336">
    <property type="protein sequence ID" value="QNU65264.1"/>
    <property type="molecule type" value="Genomic_DNA"/>
</dbReference>
<comment type="similarity">
    <text evidence="2">Belongs to the ROK (NagC/XylR) family.</text>
</comment>
<dbReference type="SUPFAM" id="SSF53067">
    <property type="entry name" value="Actin-like ATPase domain"/>
    <property type="match status" value="1"/>
</dbReference>
<proteinExistence type="inferred from homology"/>
<protein>
    <submittedName>
        <fullName evidence="4">ROK family protein</fullName>
    </submittedName>
</protein>
<dbReference type="InterPro" id="IPR000600">
    <property type="entry name" value="ROK"/>
</dbReference>
<evidence type="ECO:0000313" key="5">
    <source>
        <dbReference type="Proteomes" id="UP000306409"/>
    </source>
</evidence>